<proteinExistence type="inferred from homology"/>
<dbReference type="EMBL" id="CP053418">
    <property type="protein sequence ID" value="QJW85520.1"/>
    <property type="molecule type" value="Genomic_DNA"/>
</dbReference>
<protein>
    <submittedName>
        <fullName evidence="6">MBL fold metallo-hydrolase</fullName>
    </submittedName>
</protein>
<dbReference type="PANTHER" id="PTHR42978">
    <property type="entry name" value="QUORUM-QUENCHING LACTONASE YTNP-RELATED-RELATED"/>
    <property type="match status" value="1"/>
</dbReference>
<dbReference type="Pfam" id="PF00753">
    <property type="entry name" value="Lactamase_B"/>
    <property type="match status" value="1"/>
</dbReference>
<name>A0ABX6P826_9BURK</name>
<gene>
    <name evidence="6" type="ORF">HK414_26190</name>
</gene>
<evidence type="ECO:0000313" key="7">
    <source>
        <dbReference type="Proteomes" id="UP000500826"/>
    </source>
</evidence>
<evidence type="ECO:0000313" key="6">
    <source>
        <dbReference type="EMBL" id="QJW85520.1"/>
    </source>
</evidence>
<dbReference type="InterPro" id="IPR001279">
    <property type="entry name" value="Metallo-B-lactamas"/>
</dbReference>
<keyword evidence="2" id="KW-0479">Metal-binding</keyword>
<dbReference type="Gene3D" id="3.60.15.10">
    <property type="entry name" value="Ribonuclease Z/Hydroxyacylglutathione hydrolase-like"/>
    <property type="match status" value="1"/>
</dbReference>
<organism evidence="6 7">
    <name type="scientific">Ramlibacter terrae</name>
    <dbReference type="NCBI Taxonomy" id="2732511"/>
    <lineage>
        <taxon>Bacteria</taxon>
        <taxon>Pseudomonadati</taxon>
        <taxon>Pseudomonadota</taxon>
        <taxon>Betaproteobacteria</taxon>
        <taxon>Burkholderiales</taxon>
        <taxon>Comamonadaceae</taxon>
        <taxon>Ramlibacter</taxon>
    </lineage>
</organism>
<accession>A0ABX6P826</accession>
<dbReference type="SUPFAM" id="SSF56281">
    <property type="entry name" value="Metallo-hydrolase/oxidoreductase"/>
    <property type="match status" value="1"/>
</dbReference>
<keyword evidence="3" id="KW-0378">Hydrolase</keyword>
<reference evidence="6 7" key="1">
    <citation type="submission" date="2020-05" db="EMBL/GenBank/DDBJ databases">
        <title>Ramlibacter rhizophilus sp. nov., isolated from rhizosphere soil of national flower Mugunghwa from South Korea.</title>
        <authorList>
            <person name="Zheng-Fei Y."/>
            <person name="Huan T."/>
        </authorList>
    </citation>
    <scope>NUCLEOTIDE SEQUENCE [LARGE SCALE GENOMIC DNA]</scope>
    <source>
        <strain evidence="6 7">H242</strain>
    </source>
</reference>
<dbReference type="InterPro" id="IPR051013">
    <property type="entry name" value="MBL_superfamily_lactonases"/>
</dbReference>
<keyword evidence="4" id="KW-0862">Zinc</keyword>
<sequence length="309" mass="34974">MTRAAAQQIDVSGLGLKIGDVEVTRVEDYHGLGMPGAAMFPAVEPHHWEEQQDWLVPQFYDPRSQRLRTSIHSWLVKTPRHKILIDACIGNDKNRPDDPRFHMRKEPWIERLAAAGAHPDEIDFVMCTHFHADHVGWNTQLVDGRWVPTFRNARYLFKQAEFDRWDERRPDHVPRESQRFVFADSVLPVVEAGQAVMVDDGYTLDERLTVEPAPGHTAGNVKIRLRTQQEQALFTGDVIHHPVQLAYPELCSVFDDDPVTGLATRLRMLDDVAASGILLLPTHFAAPFCCGIHALGGSKPSYRPLWPGT</sequence>
<evidence type="ECO:0000256" key="1">
    <source>
        <dbReference type="ARBA" id="ARBA00007749"/>
    </source>
</evidence>
<keyword evidence="7" id="KW-1185">Reference proteome</keyword>
<evidence type="ECO:0000256" key="4">
    <source>
        <dbReference type="ARBA" id="ARBA00022833"/>
    </source>
</evidence>
<evidence type="ECO:0000256" key="2">
    <source>
        <dbReference type="ARBA" id="ARBA00022723"/>
    </source>
</evidence>
<comment type="similarity">
    <text evidence="1">Belongs to the metallo-beta-lactamase superfamily.</text>
</comment>
<reference evidence="6 7" key="2">
    <citation type="submission" date="2020-05" db="EMBL/GenBank/DDBJ databases">
        <authorList>
            <person name="Khan S.A."/>
            <person name="Jeon C.O."/>
            <person name="Chun B.H."/>
        </authorList>
    </citation>
    <scope>NUCLEOTIDE SEQUENCE [LARGE SCALE GENOMIC DNA]</scope>
    <source>
        <strain evidence="6 7">H242</strain>
    </source>
</reference>
<dbReference type="InterPro" id="IPR036866">
    <property type="entry name" value="RibonucZ/Hydroxyglut_hydro"/>
</dbReference>
<dbReference type="Proteomes" id="UP000500826">
    <property type="component" value="Chromosome"/>
</dbReference>
<feature type="domain" description="Metallo-beta-lactamase" evidence="5">
    <location>
        <begin position="70"/>
        <end position="283"/>
    </location>
</feature>
<evidence type="ECO:0000259" key="5">
    <source>
        <dbReference type="SMART" id="SM00849"/>
    </source>
</evidence>
<evidence type="ECO:0000256" key="3">
    <source>
        <dbReference type="ARBA" id="ARBA00022801"/>
    </source>
</evidence>
<dbReference type="SMART" id="SM00849">
    <property type="entry name" value="Lactamase_B"/>
    <property type="match status" value="1"/>
</dbReference>
<dbReference type="CDD" id="cd16277">
    <property type="entry name" value="metallo-hydrolase-like_MBL-fold"/>
    <property type="match status" value="1"/>
</dbReference>
<dbReference type="PANTHER" id="PTHR42978:SF6">
    <property type="entry name" value="QUORUM-QUENCHING LACTONASE YTNP-RELATED"/>
    <property type="match status" value="1"/>
</dbReference>